<protein>
    <submittedName>
        <fullName evidence="2">Uncharacterized protein</fullName>
    </submittedName>
</protein>
<dbReference type="OrthoDB" id="678278at2"/>
<feature type="signal peptide" evidence="1">
    <location>
        <begin position="1"/>
        <end position="19"/>
    </location>
</feature>
<reference evidence="2 3" key="1">
    <citation type="submission" date="2018-06" db="EMBL/GenBank/DDBJ databases">
        <title>The draft genome sequence of Crocinitomix sp. SM1701.</title>
        <authorList>
            <person name="Zhang X."/>
        </authorList>
    </citation>
    <scope>NUCLEOTIDE SEQUENCE [LARGE SCALE GENOMIC DNA]</scope>
    <source>
        <strain evidence="2 3">SM1701</strain>
    </source>
</reference>
<accession>A0A2W1MZW5</accession>
<keyword evidence="1" id="KW-0732">Signal</keyword>
<organism evidence="2 3">
    <name type="scientific">Putridiphycobacter roseus</name>
    <dbReference type="NCBI Taxonomy" id="2219161"/>
    <lineage>
        <taxon>Bacteria</taxon>
        <taxon>Pseudomonadati</taxon>
        <taxon>Bacteroidota</taxon>
        <taxon>Flavobacteriia</taxon>
        <taxon>Flavobacteriales</taxon>
        <taxon>Crocinitomicaceae</taxon>
        <taxon>Putridiphycobacter</taxon>
    </lineage>
</organism>
<proteinExistence type="predicted"/>
<feature type="chain" id="PRO_5015877568" evidence="1">
    <location>
        <begin position="20"/>
        <end position="131"/>
    </location>
</feature>
<keyword evidence="3" id="KW-1185">Reference proteome</keyword>
<comment type="caution">
    <text evidence="2">The sequence shown here is derived from an EMBL/GenBank/DDBJ whole genome shotgun (WGS) entry which is preliminary data.</text>
</comment>
<evidence type="ECO:0000256" key="1">
    <source>
        <dbReference type="SAM" id="SignalP"/>
    </source>
</evidence>
<dbReference type="AlphaFoldDB" id="A0A2W1MZW5"/>
<evidence type="ECO:0000313" key="3">
    <source>
        <dbReference type="Proteomes" id="UP000249248"/>
    </source>
</evidence>
<dbReference type="EMBL" id="QKSB01000005">
    <property type="protein sequence ID" value="PZE16964.1"/>
    <property type="molecule type" value="Genomic_DNA"/>
</dbReference>
<dbReference type="Proteomes" id="UP000249248">
    <property type="component" value="Unassembled WGS sequence"/>
</dbReference>
<gene>
    <name evidence="2" type="ORF">DNU06_09440</name>
</gene>
<name>A0A2W1MZW5_9FLAO</name>
<evidence type="ECO:0000313" key="2">
    <source>
        <dbReference type="EMBL" id="PZE16964.1"/>
    </source>
</evidence>
<sequence>MKNLGFLLLSVMVGTFAQAQTQDPDQNPNYAQAAAKYDTNKENLLVNQGLTIQNTYEAFDWSTYKADKKQARIDNRHAVRLARANTPNYYGRPYYRNGRNYYNNYGYQSNFYAPSLGGVLLGVGLDHLLFH</sequence>
<dbReference type="RefSeq" id="WP_111063023.1">
    <property type="nucleotide sequence ID" value="NZ_JBHUCU010000032.1"/>
</dbReference>